<protein>
    <submittedName>
        <fullName evidence="2">Uncharacterized protein</fullName>
    </submittedName>
</protein>
<evidence type="ECO:0000256" key="1">
    <source>
        <dbReference type="SAM" id="MobiDB-lite"/>
    </source>
</evidence>
<comment type="caution">
    <text evidence="2">The sequence shown here is derived from an EMBL/GenBank/DDBJ whole genome shotgun (WGS) entry which is preliminary data.</text>
</comment>
<dbReference type="Proteomes" id="UP000784294">
    <property type="component" value="Unassembled WGS sequence"/>
</dbReference>
<accession>A0A3S5B8J4</accession>
<proteinExistence type="predicted"/>
<evidence type="ECO:0000313" key="3">
    <source>
        <dbReference type="Proteomes" id="UP000784294"/>
    </source>
</evidence>
<dbReference type="AlphaFoldDB" id="A0A3S5B8J4"/>
<gene>
    <name evidence="2" type="ORF">PXEA_LOCUS36567</name>
</gene>
<feature type="compositionally biased region" description="Polar residues" evidence="1">
    <location>
        <begin position="28"/>
        <end position="47"/>
    </location>
</feature>
<sequence>MVVRKTFSSWPDRPDSTGPINWAKRDSSSSFRPATTQTSGSGASNSCLPRHAGWHSRRRCEATTCRLRVPSAECRVETAVPSSRADGTVWRVAPNGVGRRREWEKDENVNAEEIVPFTDTLVVCPAVCSIVRLSAQNEAEWSKAKWAKEAEAAKGSSGDERSAAGCIRPRWMAGRCGVLLVGAGVALWRCQCVE</sequence>
<evidence type="ECO:0000313" key="2">
    <source>
        <dbReference type="EMBL" id="VEL43127.1"/>
    </source>
</evidence>
<name>A0A3S5B8J4_9PLAT</name>
<organism evidence="2 3">
    <name type="scientific">Protopolystoma xenopodis</name>
    <dbReference type="NCBI Taxonomy" id="117903"/>
    <lineage>
        <taxon>Eukaryota</taxon>
        <taxon>Metazoa</taxon>
        <taxon>Spiralia</taxon>
        <taxon>Lophotrochozoa</taxon>
        <taxon>Platyhelminthes</taxon>
        <taxon>Monogenea</taxon>
        <taxon>Polyopisthocotylea</taxon>
        <taxon>Polystomatidea</taxon>
        <taxon>Polystomatidae</taxon>
        <taxon>Protopolystoma</taxon>
    </lineage>
</organism>
<feature type="region of interest" description="Disordered" evidence="1">
    <location>
        <begin position="1"/>
        <end position="47"/>
    </location>
</feature>
<reference evidence="2" key="1">
    <citation type="submission" date="2018-11" db="EMBL/GenBank/DDBJ databases">
        <authorList>
            <consortium name="Pathogen Informatics"/>
        </authorList>
    </citation>
    <scope>NUCLEOTIDE SEQUENCE</scope>
</reference>
<dbReference type="EMBL" id="CAAALY010278984">
    <property type="protein sequence ID" value="VEL43127.1"/>
    <property type="molecule type" value="Genomic_DNA"/>
</dbReference>
<keyword evidence="3" id="KW-1185">Reference proteome</keyword>